<organism evidence="2 3">
    <name type="scientific">Nicotiana attenuata</name>
    <name type="common">Coyote tobacco</name>
    <dbReference type="NCBI Taxonomy" id="49451"/>
    <lineage>
        <taxon>Eukaryota</taxon>
        <taxon>Viridiplantae</taxon>
        <taxon>Streptophyta</taxon>
        <taxon>Embryophyta</taxon>
        <taxon>Tracheophyta</taxon>
        <taxon>Spermatophyta</taxon>
        <taxon>Magnoliopsida</taxon>
        <taxon>eudicotyledons</taxon>
        <taxon>Gunneridae</taxon>
        <taxon>Pentapetalae</taxon>
        <taxon>asterids</taxon>
        <taxon>lamiids</taxon>
        <taxon>Solanales</taxon>
        <taxon>Solanaceae</taxon>
        <taxon>Nicotianoideae</taxon>
        <taxon>Nicotianeae</taxon>
        <taxon>Nicotiana</taxon>
    </lineage>
</organism>
<dbReference type="AlphaFoldDB" id="A0A1J6IIL7"/>
<name>A0A1J6IIL7_NICAT</name>
<evidence type="ECO:0000256" key="1">
    <source>
        <dbReference type="SAM" id="MobiDB-lite"/>
    </source>
</evidence>
<dbReference type="Proteomes" id="UP000187609">
    <property type="component" value="Unassembled WGS sequence"/>
</dbReference>
<comment type="caution">
    <text evidence="2">The sequence shown here is derived from an EMBL/GenBank/DDBJ whole genome shotgun (WGS) entry which is preliminary data.</text>
</comment>
<dbReference type="EMBL" id="MJEQ01037185">
    <property type="protein sequence ID" value="OIT04538.1"/>
    <property type="molecule type" value="Genomic_DNA"/>
</dbReference>
<dbReference type="Gramene" id="OIT04538">
    <property type="protein sequence ID" value="OIT04538"/>
    <property type="gene ID" value="A4A49_52324"/>
</dbReference>
<feature type="compositionally biased region" description="Acidic residues" evidence="1">
    <location>
        <begin position="50"/>
        <end position="59"/>
    </location>
</feature>
<sequence length="113" mass="12802">MSFYYSCKFIFAAADAEPVSEFSNSQKLSKKLSCKVPAISNERKKKDTSSESEDDEVNSNEESSLGMQLFPFNWELPATPINDSSTICSANDGKKYKSQRENWSVLLCRRIQL</sequence>
<evidence type="ECO:0000313" key="2">
    <source>
        <dbReference type="EMBL" id="OIT04538.1"/>
    </source>
</evidence>
<evidence type="ECO:0000313" key="3">
    <source>
        <dbReference type="Proteomes" id="UP000187609"/>
    </source>
</evidence>
<proteinExistence type="predicted"/>
<protein>
    <submittedName>
        <fullName evidence="2">Uncharacterized protein</fullName>
    </submittedName>
</protein>
<keyword evidence="3" id="KW-1185">Reference proteome</keyword>
<gene>
    <name evidence="2" type="ORF">A4A49_52324</name>
</gene>
<feature type="region of interest" description="Disordered" evidence="1">
    <location>
        <begin position="40"/>
        <end position="66"/>
    </location>
</feature>
<accession>A0A1J6IIL7</accession>
<reference evidence="2" key="1">
    <citation type="submission" date="2016-11" db="EMBL/GenBank/DDBJ databases">
        <title>The genome of Nicotiana attenuata.</title>
        <authorList>
            <person name="Xu S."/>
            <person name="Brockmoeller T."/>
            <person name="Gaquerel E."/>
            <person name="Navarro A."/>
            <person name="Kuhl H."/>
            <person name="Gase K."/>
            <person name="Ling Z."/>
            <person name="Zhou W."/>
            <person name="Kreitzer C."/>
            <person name="Stanke M."/>
            <person name="Tang H."/>
            <person name="Lyons E."/>
            <person name="Pandey P."/>
            <person name="Pandey S.P."/>
            <person name="Timmermann B."/>
            <person name="Baldwin I.T."/>
        </authorList>
    </citation>
    <scope>NUCLEOTIDE SEQUENCE [LARGE SCALE GENOMIC DNA]</scope>
    <source>
        <strain evidence="2">UT</strain>
    </source>
</reference>